<dbReference type="InterPro" id="IPR036390">
    <property type="entry name" value="WH_DNA-bd_sf"/>
</dbReference>
<dbReference type="EMBL" id="JAWLKH010000020">
    <property type="protein sequence ID" value="MDV6313586.1"/>
    <property type="molecule type" value="Genomic_DNA"/>
</dbReference>
<dbReference type="SMART" id="SM00895">
    <property type="entry name" value="FCD"/>
    <property type="match status" value="1"/>
</dbReference>
<organism evidence="6 8">
    <name type="scientific">Gordonia amicalis</name>
    <dbReference type="NCBI Taxonomy" id="89053"/>
    <lineage>
        <taxon>Bacteria</taxon>
        <taxon>Bacillati</taxon>
        <taxon>Actinomycetota</taxon>
        <taxon>Actinomycetes</taxon>
        <taxon>Mycobacteriales</taxon>
        <taxon>Gordoniaceae</taxon>
        <taxon>Gordonia</taxon>
    </lineage>
</organism>
<dbReference type="InterPro" id="IPR011711">
    <property type="entry name" value="GntR_C"/>
</dbReference>
<dbReference type="AlphaFoldDB" id="A0AAE4RA55"/>
<dbReference type="Proteomes" id="UP001185922">
    <property type="component" value="Unassembled WGS sequence"/>
</dbReference>
<dbReference type="Proteomes" id="UP001185779">
    <property type="component" value="Unassembled WGS sequence"/>
</dbReference>
<dbReference type="Pfam" id="PF07729">
    <property type="entry name" value="FCD"/>
    <property type="match status" value="1"/>
</dbReference>
<dbReference type="InterPro" id="IPR000524">
    <property type="entry name" value="Tscrpt_reg_HTH_GntR"/>
</dbReference>
<dbReference type="Pfam" id="PF00392">
    <property type="entry name" value="GntR"/>
    <property type="match status" value="1"/>
</dbReference>
<keyword evidence="7" id="KW-1185">Reference proteome</keyword>
<proteinExistence type="predicted"/>
<dbReference type="EMBL" id="JAWLKI010000002">
    <property type="protein sequence ID" value="MDV6306339.1"/>
    <property type="molecule type" value="Genomic_DNA"/>
</dbReference>
<accession>A0AAE4RA55</accession>
<dbReference type="PROSITE" id="PS50949">
    <property type="entry name" value="HTH_GNTR"/>
    <property type="match status" value="1"/>
</dbReference>
<dbReference type="SUPFAM" id="SSF46785">
    <property type="entry name" value="Winged helix' DNA-binding domain"/>
    <property type="match status" value="1"/>
</dbReference>
<sequence>MTVGEASHGGGELPESLVDVAGRRIRDAILSGALAPGAKIVEETLCADLGISRAPVREALRLLAQQGLVEHQPRRGVRVAEWSPRDILQLFELRQVLERYAVEAALPLTDPASQLAPVRAAIDAMRRATDDLARDDAHRRFHAAVVGLAGNRQLDITLEPILLKLQLPMAVNLRTETADHHGPDDGFHRHQAILDALERNDAAAAIAALHDHGHLHYLDLVSATAGDEQPR</sequence>
<evidence type="ECO:0000256" key="1">
    <source>
        <dbReference type="ARBA" id="ARBA00023015"/>
    </source>
</evidence>
<evidence type="ECO:0000313" key="5">
    <source>
        <dbReference type="EMBL" id="MDV6306339.1"/>
    </source>
</evidence>
<dbReference type="Gene3D" id="1.20.120.530">
    <property type="entry name" value="GntR ligand-binding domain-like"/>
    <property type="match status" value="1"/>
</dbReference>
<gene>
    <name evidence="5" type="ORF">R3P94_03100</name>
    <name evidence="6" type="ORF">R3Q15_17100</name>
</gene>
<dbReference type="PANTHER" id="PTHR43537">
    <property type="entry name" value="TRANSCRIPTIONAL REGULATOR, GNTR FAMILY"/>
    <property type="match status" value="1"/>
</dbReference>
<protein>
    <submittedName>
        <fullName evidence="6">GntR family transcriptional regulator</fullName>
    </submittedName>
</protein>
<keyword evidence="3" id="KW-0804">Transcription</keyword>
<evidence type="ECO:0000256" key="3">
    <source>
        <dbReference type="ARBA" id="ARBA00023163"/>
    </source>
</evidence>
<evidence type="ECO:0000313" key="8">
    <source>
        <dbReference type="Proteomes" id="UP001185922"/>
    </source>
</evidence>
<keyword evidence="1" id="KW-0805">Transcription regulation</keyword>
<keyword evidence="2" id="KW-0238">DNA-binding</keyword>
<dbReference type="PANTHER" id="PTHR43537:SF45">
    <property type="entry name" value="GNTR FAMILY REGULATORY PROTEIN"/>
    <property type="match status" value="1"/>
</dbReference>
<dbReference type="SMART" id="SM00345">
    <property type="entry name" value="HTH_GNTR"/>
    <property type="match status" value="1"/>
</dbReference>
<dbReference type="CDD" id="cd07377">
    <property type="entry name" value="WHTH_GntR"/>
    <property type="match status" value="1"/>
</dbReference>
<dbReference type="RefSeq" id="WP_006434888.1">
    <property type="nucleotide sequence ID" value="NZ_CP091855.1"/>
</dbReference>
<evidence type="ECO:0000256" key="2">
    <source>
        <dbReference type="ARBA" id="ARBA00023125"/>
    </source>
</evidence>
<reference evidence="6 7" key="1">
    <citation type="submission" date="2023-10" db="EMBL/GenBank/DDBJ databases">
        <title>Development of a sustainable strategy for remediation of hydrocarbon-contaminated territories based on the waste exchange concept.</title>
        <authorList>
            <person name="Krivoruchko A."/>
        </authorList>
    </citation>
    <scope>NUCLEOTIDE SEQUENCE</scope>
    <source>
        <strain evidence="5 7">IEGM 1266</strain>
        <strain evidence="6">IEGM 1279</strain>
    </source>
</reference>
<dbReference type="InterPro" id="IPR036388">
    <property type="entry name" value="WH-like_DNA-bd_sf"/>
</dbReference>
<feature type="domain" description="HTH gntR-type" evidence="4">
    <location>
        <begin position="15"/>
        <end position="82"/>
    </location>
</feature>
<evidence type="ECO:0000313" key="6">
    <source>
        <dbReference type="EMBL" id="MDV6313586.1"/>
    </source>
</evidence>
<dbReference type="SUPFAM" id="SSF48008">
    <property type="entry name" value="GntR ligand-binding domain-like"/>
    <property type="match status" value="1"/>
</dbReference>
<name>A0AAE4RA55_9ACTN</name>
<dbReference type="GO" id="GO:0003700">
    <property type="term" value="F:DNA-binding transcription factor activity"/>
    <property type="evidence" value="ECO:0007669"/>
    <property type="project" value="InterPro"/>
</dbReference>
<evidence type="ECO:0000313" key="7">
    <source>
        <dbReference type="Proteomes" id="UP001185779"/>
    </source>
</evidence>
<dbReference type="GeneID" id="77173628"/>
<comment type="caution">
    <text evidence="6">The sequence shown here is derived from an EMBL/GenBank/DDBJ whole genome shotgun (WGS) entry which is preliminary data.</text>
</comment>
<dbReference type="Gene3D" id="1.10.10.10">
    <property type="entry name" value="Winged helix-like DNA-binding domain superfamily/Winged helix DNA-binding domain"/>
    <property type="match status" value="1"/>
</dbReference>
<dbReference type="InterPro" id="IPR008920">
    <property type="entry name" value="TF_FadR/GntR_C"/>
</dbReference>
<dbReference type="GO" id="GO:0003677">
    <property type="term" value="F:DNA binding"/>
    <property type="evidence" value="ECO:0007669"/>
    <property type="project" value="UniProtKB-KW"/>
</dbReference>
<evidence type="ECO:0000259" key="4">
    <source>
        <dbReference type="PROSITE" id="PS50949"/>
    </source>
</evidence>